<evidence type="ECO:0000313" key="7">
    <source>
        <dbReference type="EMBL" id="MFF0452852.1"/>
    </source>
</evidence>
<accession>A0ABW6NDY9</accession>
<dbReference type="Gene3D" id="1.10.12.10">
    <property type="entry name" value="Lyase 2-enoyl-coa Hydratase, Chain A, domain 2"/>
    <property type="match status" value="1"/>
</dbReference>
<comment type="function">
    <text evidence="1">Could possibly oxidize fatty acids using specific components.</text>
</comment>
<comment type="catalytic activity">
    <reaction evidence="4">
        <text>a (3S)-3-hydroxyacyl-CoA = a (2E)-enoyl-CoA + H2O</text>
        <dbReference type="Rhea" id="RHEA:16105"/>
        <dbReference type="ChEBI" id="CHEBI:15377"/>
        <dbReference type="ChEBI" id="CHEBI:57318"/>
        <dbReference type="ChEBI" id="CHEBI:58856"/>
        <dbReference type="EC" id="4.2.1.17"/>
    </reaction>
</comment>
<keyword evidence="3" id="KW-0276">Fatty acid metabolism</keyword>
<dbReference type="RefSeq" id="WP_387249567.1">
    <property type="nucleotide sequence ID" value="NZ_JBIALX010000002.1"/>
</dbReference>
<comment type="similarity">
    <text evidence="2 6">Belongs to the enoyl-CoA hydratase/isomerase family.</text>
</comment>
<keyword evidence="3" id="KW-0443">Lipid metabolism</keyword>
<dbReference type="Pfam" id="PF00378">
    <property type="entry name" value="ECH_1"/>
    <property type="match status" value="1"/>
</dbReference>
<organism evidence="7 8">
    <name type="scientific">Nocardia africana</name>
    <dbReference type="NCBI Taxonomy" id="134964"/>
    <lineage>
        <taxon>Bacteria</taxon>
        <taxon>Bacillati</taxon>
        <taxon>Actinomycetota</taxon>
        <taxon>Actinomycetes</taxon>
        <taxon>Mycobacteriales</taxon>
        <taxon>Nocardiaceae</taxon>
        <taxon>Nocardia</taxon>
    </lineage>
</organism>
<evidence type="ECO:0000313" key="8">
    <source>
        <dbReference type="Proteomes" id="UP001601521"/>
    </source>
</evidence>
<dbReference type="InterPro" id="IPR029045">
    <property type="entry name" value="ClpP/crotonase-like_dom_sf"/>
</dbReference>
<evidence type="ECO:0000256" key="6">
    <source>
        <dbReference type="RuleBase" id="RU003707"/>
    </source>
</evidence>
<dbReference type="CDD" id="cd06558">
    <property type="entry name" value="crotonase-like"/>
    <property type="match status" value="1"/>
</dbReference>
<keyword evidence="8" id="KW-1185">Reference proteome</keyword>
<gene>
    <name evidence="7" type="ORF">ACFYTH_05720</name>
</gene>
<sequence>MSVITTGPVIVESDNGLVTITLARPEAANALDTAVKVALLDAVREVAADSAARALLLRADGKHFCVGQDLAEHAKALGVGVDSAMGTIAEHYNPLIAALAALQVPVVAAVNGACVGAGFGLALAADIRVAAENASFATAFTGIGLASDSGLSHALVRSLGASQAMGLLMLGDKVSAEQAQQWGLVHRCVPAGKLDDTARALAARLAAGPTAAFRAVKDLVHHGAPDLLGALERERTVQEELGATDDHRAAVAAFLAKSTPVFTGR</sequence>
<dbReference type="EMBL" id="JBIALX010000002">
    <property type="protein sequence ID" value="MFF0452852.1"/>
    <property type="molecule type" value="Genomic_DNA"/>
</dbReference>
<evidence type="ECO:0000256" key="4">
    <source>
        <dbReference type="ARBA" id="ARBA00023709"/>
    </source>
</evidence>
<dbReference type="InterPro" id="IPR001753">
    <property type="entry name" value="Enoyl-CoA_hydra/iso"/>
</dbReference>
<proteinExistence type="inferred from homology"/>
<evidence type="ECO:0000256" key="5">
    <source>
        <dbReference type="ARBA" id="ARBA00023717"/>
    </source>
</evidence>
<dbReference type="PROSITE" id="PS00166">
    <property type="entry name" value="ENOYL_COA_HYDRATASE"/>
    <property type="match status" value="1"/>
</dbReference>
<comment type="catalytic activity">
    <reaction evidence="5">
        <text>a 4-saturated-(3S)-3-hydroxyacyl-CoA = a (3E)-enoyl-CoA + H2O</text>
        <dbReference type="Rhea" id="RHEA:20724"/>
        <dbReference type="ChEBI" id="CHEBI:15377"/>
        <dbReference type="ChEBI" id="CHEBI:58521"/>
        <dbReference type="ChEBI" id="CHEBI:137480"/>
        <dbReference type="EC" id="4.2.1.17"/>
    </reaction>
</comment>
<evidence type="ECO:0000256" key="3">
    <source>
        <dbReference type="ARBA" id="ARBA00022832"/>
    </source>
</evidence>
<dbReference type="PANTHER" id="PTHR43459:SF1">
    <property type="entry name" value="EG:BACN32G11.4 PROTEIN"/>
    <property type="match status" value="1"/>
</dbReference>
<dbReference type="SUPFAM" id="SSF52096">
    <property type="entry name" value="ClpP/crotonase"/>
    <property type="match status" value="1"/>
</dbReference>
<comment type="caution">
    <text evidence="7">The sequence shown here is derived from an EMBL/GenBank/DDBJ whole genome shotgun (WGS) entry which is preliminary data.</text>
</comment>
<reference evidence="7 8" key="1">
    <citation type="submission" date="2024-10" db="EMBL/GenBank/DDBJ databases">
        <title>The Natural Products Discovery Center: Release of the First 8490 Sequenced Strains for Exploring Actinobacteria Biosynthetic Diversity.</title>
        <authorList>
            <person name="Kalkreuter E."/>
            <person name="Kautsar S.A."/>
            <person name="Yang D."/>
            <person name="Bader C.D."/>
            <person name="Teijaro C.N."/>
            <person name="Fluegel L."/>
            <person name="Davis C.M."/>
            <person name="Simpson J.R."/>
            <person name="Lauterbach L."/>
            <person name="Steele A.D."/>
            <person name="Gui C."/>
            <person name="Meng S."/>
            <person name="Li G."/>
            <person name="Viehrig K."/>
            <person name="Ye F."/>
            <person name="Su P."/>
            <person name="Kiefer A.F."/>
            <person name="Nichols A."/>
            <person name="Cepeda A.J."/>
            <person name="Yan W."/>
            <person name="Fan B."/>
            <person name="Jiang Y."/>
            <person name="Adhikari A."/>
            <person name="Zheng C.-J."/>
            <person name="Schuster L."/>
            <person name="Cowan T.M."/>
            <person name="Smanski M.J."/>
            <person name="Chevrette M.G."/>
            <person name="De Carvalho L.P.S."/>
            <person name="Shen B."/>
        </authorList>
    </citation>
    <scope>NUCLEOTIDE SEQUENCE [LARGE SCALE GENOMIC DNA]</scope>
    <source>
        <strain evidence="7 8">NPDC004550</strain>
    </source>
</reference>
<dbReference type="InterPro" id="IPR018376">
    <property type="entry name" value="Enoyl-CoA_hyd/isom_CS"/>
</dbReference>
<evidence type="ECO:0000256" key="2">
    <source>
        <dbReference type="ARBA" id="ARBA00005254"/>
    </source>
</evidence>
<dbReference type="PANTHER" id="PTHR43459">
    <property type="entry name" value="ENOYL-COA HYDRATASE"/>
    <property type="match status" value="1"/>
</dbReference>
<dbReference type="Gene3D" id="3.90.226.10">
    <property type="entry name" value="2-enoyl-CoA Hydratase, Chain A, domain 1"/>
    <property type="match status" value="1"/>
</dbReference>
<protein>
    <submittedName>
        <fullName evidence="7">Enoyl-CoA hydratase/isomerase family protein</fullName>
    </submittedName>
</protein>
<name>A0ABW6NDY9_9NOCA</name>
<evidence type="ECO:0000256" key="1">
    <source>
        <dbReference type="ARBA" id="ARBA00002994"/>
    </source>
</evidence>
<dbReference type="Proteomes" id="UP001601521">
    <property type="component" value="Unassembled WGS sequence"/>
</dbReference>
<dbReference type="InterPro" id="IPR014748">
    <property type="entry name" value="Enoyl-CoA_hydra_C"/>
</dbReference>